<feature type="domain" description="Sulfatase N-terminal" evidence="3">
    <location>
        <begin position="151"/>
        <end position="291"/>
    </location>
</feature>
<evidence type="ECO:0000256" key="2">
    <source>
        <dbReference type="ARBA" id="ARBA00022801"/>
    </source>
</evidence>
<evidence type="ECO:0000256" key="1">
    <source>
        <dbReference type="ARBA" id="ARBA00008779"/>
    </source>
</evidence>
<evidence type="ECO:0000313" key="5">
    <source>
        <dbReference type="Proteomes" id="UP001594351"/>
    </source>
</evidence>
<comment type="similarity">
    <text evidence="1">Belongs to the sulfatase family.</text>
</comment>
<dbReference type="PANTHER" id="PTHR43751">
    <property type="entry name" value="SULFATASE"/>
    <property type="match status" value="1"/>
</dbReference>
<proteinExistence type="inferred from homology"/>
<dbReference type="PROSITE" id="PS51257">
    <property type="entry name" value="PROKAR_LIPOPROTEIN"/>
    <property type="match status" value="1"/>
</dbReference>
<name>A0ABV6Z085_UNCC1</name>
<dbReference type="Pfam" id="PF00884">
    <property type="entry name" value="Sulfatase"/>
    <property type="match status" value="2"/>
</dbReference>
<dbReference type="InterPro" id="IPR017850">
    <property type="entry name" value="Alkaline_phosphatase_core_sf"/>
</dbReference>
<dbReference type="CDD" id="cd16027">
    <property type="entry name" value="SGSH"/>
    <property type="match status" value="1"/>
</dbReference>
<dbReference type="SUPFAM" id="SSF53649">
    <property type="entry name" value="Alkaline phosphatase-like"/>
    <property type="match status" value="1"/>
</dbReference>
<keyword evidence="5" id="KW-1185">Reference proteome</keyword>
<protein>
    <submittedName>
        <fullName evidence="4">Sulfatase</fullName>
    </submittedName>
</protein>
<evidence type="ECO:0000259" key="3">
    <source>
        <dbReference type="Pfam" id="PF00884"/>
    </source>
</evidence>
<dbReference type="InterPro" id="IPR052701">
    <property type="entry name" value="GAG_Ulvan_Degrading_Sulfatases"/>
</dbReference>
<dbReference type="InterPro" id="IPR000917">
    <property type="entry name" value="Sulfatase_N"/>
</dbReference>
<dbReference type="PANTHER" id="PTHR43751:SF1">
    <property type="entry name" value="SULFATASE ATSG-RELATED"/>
    <property type="match status" value="1"/>
</dbReference>
<dbReference type="InterPro" id="IPR024607">
    <property type="entry name" value="Sulfatase_CS"/>
</dbReference>
<gene>
    <name evidence="4" type="ORF">ACFL27_16790</name>
</gene>
<comment type="caution">
    <text evidence="4">The sequence shown here is derived from an EMBL/GenBank/DDBJ whole genome shotgun (WGS) entry which is preliminary data.</text>
</comment>
<dbReference type="Gene3D" id="3.40.720.10">
    <property type="entry name" value="Alkaline Phosphatase, subunit A"/>
    <property type="match status" value="1"/>
</dbReference>
<reference evidence="4 5" key="1">
    <citation type="submission" date="2024-09" db="EMBL/GenBank/DDBJ databases">
        <title>Laminarin stimulates single cell rates of sulfate reduction while oxygen inhibits transcriptomic activity in coastal marine sediment.</title>
        <authorList>
            <person name="Lindsay M."/>
            <person name="Orcutt B."/>
            <person name="Emerson D."/>
            <person name="Stepanauskas R."/>
            <person name="D'Angelo T."/>
        </authorList>
    </citation>
    <scope>NUCLEOTIDE SEQUENCE [LARGE SCALE GENOMIC DNA]</scope>
    <source>
        <strain evidence="4">SAG AM-311-K15</strain>
    </source>
</reference>
<accession>A0ABV6Z085</accession>
<organism evidence="4 5">
    <name type="scientific">candidate division CSSED10-310 bacterium</name>
    <dbReference type="NCBI Taxonomy" id="2855610"/>
    <lineage>
        <taxon>Bacteria</taxon>
        <taxon>Bacteria division CSSED10-310</taxon>
    </lineage>
</organism>
<dbReference type="Proteomes" id="UP001594351">
    <property type="component" value="Unassembled WGS sequence"/>
</dbReference>
<evidence type="ECO:0000313" key="4">
    <source>
        <dbReference type="EMBL" id="MFC1851850.1"/>
    </source>
</evidence>
<keyword evidence="2" id="KW-0378">Hydrolase</keyword>
<dbReference type="EMBL" id="JBHPBY010000233">
    <property type="protein sequence ID" value="MFC1851850.1"/>
    <property type="molecule type" value="Genomic_DNA"/>
</dbReference>
<sequence length="455" mass="51992">MVRLTRRDFLYFFTLSSIGILSQGCSIGNKRVSRPNFIIFLGDDHSVFDVGCYGNKIVRTPNINRLAAEGMRFERAYTTTAMCAPSRSSLFTGLYPHRSGCHMNHGETNHGVKSITHYLHVHGYRVVLTGKRHIKPKSVFPFESVSYKARTLENIINSKEPFCFIIASREPHSPHRVGRYTPDQIPLPPYLVDTAATRENLARYYADIEVLDREVGQALRILEKSGKATSTIFIYTADHGQGILAKWSCYDAGLRVPFVVRWPGKINAGSVSQAMISFIDIVPTFIEAAGAIPPKNIDGQSFLAVLLGKQDSHRKLIFGTHTNRGIISGKAFPIRSVRNERYKYIRNLRHKGIFQCIETHGLDWKEKTHGWWIEWKEKAKSDAFAAERVQRVQHRPVEELYDLHDDPWELHNLINDPQFESIKKELSEKVDTWMKQQNDFGLKTEMAVKLFNSSK</sequence>
<feature type="domain" description="Sulfatase N-terminal" evidence="3">
    <location>
        <begin position="35"/>
        <end position="137"/>
    </location>
</feature>
<dbReference type="PROSITE" id="PS00523">
    <property type="entry name" value="SULFATASE_1"/>
    <property type="match status" value="1"/>
</dbReference>